<evidence type="ECO:0000313" key="3">
    <source>
        <dbReference type="Proteomes" id="UP000007875"/>
    </source>
</evidence>
<protein>
    <submittedName>
        <fullName evidence="2">Uncharacterized protein</fullName>
    </submittedName>
</protein>
<evidence type="ECO:0000313" key="2">
    <source>
        <dbReference type="Ensembl" id="ENSCSAVP00000007337.1"/>
    </source>
</evidence>
<dbReference type="AlphaFoldDB" id="H2YPS9"/>
<feature type="region of interest" description="Disordered" evidence="1">
    <location>
        <begin position="1"/>
        <end position="38"/>
    </location>
</feature>
<accession>H2YPS9</accession>
<reference evidence="3" key="1">
    <citation type="submission" date="2003-08" db="EMBL/GenBank/DDBJ databases">
        <authorList>
            <person name="Birren B."/>
            <person name="Nusbaum C."/>
            <person name="Abebe A."/>
            <person name="Abouelleil A."/>
            <person name="Adekoya E."/>
            <person name="Ait-zahra M."/>
            <person name="Allen N."/>
            <person name="Allen T."/>
            <person name="An P."/>
            <person name="Anderson M."/>
            <person name="Anderson S."/>
            <person name="Arachchi H."/>
            <person name="Armbruster J."/>
            <person name="Bachantsang P."/>
            <person name="Baldwin J."/>
            <person name="Barry A."/>
            <person name="Bayul T."/>
            <person name="Blitshsteyn B."/>
            <person name="Bloom T."/>
            <person name="Blye J."/>
            <person name="Boguslavskiy L."/>
            <person name="Borowsky M."/>
            <person name="Boukhgalter B."/>
            <person name="Brunache A."/>
            <person name="Butler J."/>
            <person name="Calixte N."/>
            <person name="Calvo S."/>
            <person name="Camarata J."/>
            <person name="Campo K."/>
            <person name="Chang J."/>
            <person name="Cheshatsang Y."/>
            <person name="Citroen M."/>
            <person name="Collymore A."/>
            <person name="Considine T."/>
            <person name="Cook A."/>
            <person name="Cooke P."/>
            <person name="Corum B."/>
            <person name="Cuomo C."/>
            <person name="David R."/>
            <person name="Dawoe T."/>
            <person name="Degray S."/>
            <person name="Dodge S."/>
            <person name="Dooley K."/>
            <person name="Dorje P."/>
            <person name="Dorjee K."/>
            <person name="Dorris L."/>
            <person name="Duffey N."/>
            <person name="Dupes A."/>
            <person name="Elkins T."/>
            <person name="Engels R."/>
            <person name="Erickson J."/>
            <person name="Farina A."/>
            <person name="Faro S."/>
            <person name="Ferreira P."/>
            <person name="Fischer H."/>
            <person name="Fitzgerald M."/>
            <person name="Foley K."/>
            <person name="Gage D."/>
            <person name="Galagan J."/>
            <person name="Gearin G."/>
            <person name="Gnerre S."/>
            <person name="Gnirke A."/>
            <person name="Goyette A."/>
            <person name="Graham J."/>
            <person name="Grandbois E."/>
            <person name="Gyaltsen K."/>
            <person name="Hafez N."/>
            <person name="Hagopian D."/>
            <person name="Hagos B."/>
            <person name="Hall J."/>
            <person name="Hatcher B."/>
            <person name="Heller A."/>
            <person name="Higgins H."/>
            <person name="Honan T."/>
            <person name="Horn A."/>
            <person name="Houde N."/>
            <person name="Hughes L."/>
            <person name="Hulme W."/>
            <person name="Husby E."/>
            <person name="Iliev I."/>
            <person name="Jaffe D."/>
            <person name="Jones C."/>
            <person name="Kamal M."/>
            <person name="Kamat A."/>
            <person name="Kamvysselis M."/>
            <person name="Karlsson E."/>
            <person name="Kells C."/>
            <person name="Kieu A."/>
            <person name="Kisner P."/>
            <person name="Kodira C."/>
            <person name="Kulbokas E."/>
            <person name="Labutti K."/>
            <person name="Lama D."/>
            <person name="Landers T."/>
            <person name="Leger J."/>
            <person name="Levine S."/>
            <person name="Lewis D."/>
            <person name="Lewis T."/>
            <person name="Lindblad-toh K."/>
            <person name="Liu X."/>
            <person name="Lokyitsang T."/>
            <person name="Lokyitsang Y."/>
            <person name="Lucien O."/>
            <person name="Lui A."/>
            <person name="Ma L.J."/>
            <person name="Mabbitt R."/>
            <person name="Macdonald J."/>
            <person name="Maclean C."/>
            <person name="Major J."/>
            <person name="Manning J."/>
            <person name="Marabella R."/>
            <person name="Maru K."/>
            <person name="Matthews C."/>
            <person name="Mauceli E."/>
            <person name="Mccarthy M."/>
            <person name="Mcdonough S."/>
            <person name="Mcghee T."/>
            <person name="Meldrim J."/>
            <person name="Meneus L."/>
            <person name="Mesirov J."/>
            <person name="Mihalev A."/>
            <person name="Mihova T."/>
            <person name="Mikkelsen T."/>
            <person name="Mlenga V."/>
            <person name="Moru K."/>
            <person name="Mozes J."/>
            <person name="Mulrain L."/>
            <person name="Munson G."/>
            <person name="Naylor J."/>
            <person name="Newes C."/>
            <person name="Nguyen C."/>
            <person name="Nguyen N."/>
            <person name="Nguyen T."/>
            <person name="Nicol R."/>
            <person name="Nielsen C."/>
            <person name="Nizzari M."/>
            <person name="Norbu C."/>
            <person name="Norbu N."/>
            <person name="O'donnell P."/>
            <person name="Okoawo O."/>
            <person name="O'leary S."/>
            <person name="Omotosho B."/>
            <person name="O'neill K."/>
            <person name="Osman S."/>
            <person name="Parker S."/>
            <person name="Perrin D."/>
            <person name="Phunkhang P."/>
            <person name="Piqani B."/>
            <person name="Purcell S."/>
            <person name="Rachupka T."/>
            <person name="Ramasamy U."/>
            <person name="Rameau R."/>
            <person name="Ray V."/>
            <person name="Raymond C."/>
            <person name="Retta R."/>
            <person name="Richardson S."/>
            <person name="Rise C."/>
            <person name="Rodriguez J."/>
            <person name="Rogers J."/>
            <person name="Rogov P."/>
            <person name="Rutman M."/>
            <person name="Schupbach R."/>
            <person name="Seaman C."/>
            <person name="Settipalli S."/>
            <person name="Sharpe T."/>
            <person name="Sheridan J."/>
            <person name="Sherpa N."/>
            <person name="Shi J."/>
            <person name="Smirnov S."/>
            <person name="Smith C."/>
            <person name="Sougnez C."/>
            <person name="Spencer B."/>
            <person name="Stalker J."/>
            <person name="Stange-thomann N."/>
            <person name="Stavropoulos S."/>
            <person name="Stetson K."/>
            <person name="Stone C."/>
            <person name="Stone S."/>
            <person name="Stubbs M."/>
            <person name="Talamas J."/>
            <person name="Tchuinga P."/>
            <person name="Tenzing P."/>
            <person name="Tesfaye S."/>
            <person name="Theodore J."/>
            <person name="Thoulutsang Y."/>
            <person name="Topham K."/>
            <person name="Towey S."/>
            <person name="Tsamla T."/>
            <person name="Tsomo N."/>
            <person name="Vallee D."/>
            <person name="Vassiliev H."/>
            <person name="Venkataraman V."/>
            <person name="Vinson J."/>
            <person name="Vo A."/>
            <person name="Wade C."/>
            <person name="Wang S."/>
            <person name="Wangchuk T."/>
            <person name="Wangdi T."/>
            <person name="Whittaker C."/>
            <person name="Wilkinson J."/>
            <person name="Wu Y."/>
            <person name="Wyman D."/>
            <person name="Yadav S."/>
            <person name="Yang S."/>
            <person name="Yang X."/>
            <person name="Yeager S."/>
            <person name="Yee E."/>
            <person name="Young G."/>
            <person name="Zainoun J."/>
            <person name="Zembeck L."/>
            <person name="Zimmer A."/>
            <person name="Zody M."/>
            <person name="Lander E."/>
        </authorList>
    </citation>
    <scope>NUCLEOTIDE SEQUENCE [LARGE SCALE GENOMIC DNA]</scope>
</reference>
<dbReference type="HOGENOM" id="CLU_1997628_0_0_1"/>
<keyword evidence="3" id="KW-1185">Reference proteome</keyword>
<feature type="compositionally biased region" description="Polar residues" evidence="1">
    <location>
        <begin position="1"/>
        <end position="21"/>
    </location>
</feature>
<reference evidence="2" key="3">
    <citation type="submission" date="2025-09" db="UniProtKB">
        <authorList>
            <consortium name="Ensembl"/>
        </authorList>
    </citation>
    <scope>IDENTIFICATION</scope>
</reference>
<dbReference type="Proteomes" id="UP000007875">
    <property type="component" value="Unassembled WGS sequence"/>
</dbReference>
<name>H2YPS9_CIOSA</name>
<evidence type="ECO:0000256" key="1">
    <source>
        <dbReference type="SAM" id="MobiDB-lite"/>
    </source>
</evidence>
<reference evidence="2" key="2">
    <citation type="submission" date="2025-08" db="UniProtKB">
        <authorList>
            <consortium name="Ensembl"/>
        </authorList>
    </citation>
    <scope>IDENTIFICATION</scope>
</reference>
<dbReference type="Ensembl" id="ENSCSAVT00000007433.1">
    <property type="protein sequence ID" value="ENSCSAVP00000007337.1"/>
    <property type="gene ID" value="ENSCSAVG00000004381.1"/>
</dbReference>
<organism evidence="2 3">
    <name type="scientific">Ciona savignyi</name>
    <name type="common">Pacific transparent sea squirt</name>
    <dbReference type="NCBI Taxonomy" id="51511"/>
    <lineage>
        <taxon>Eukaryota</taxon>
        <taxon>Metazoa</taxon>
        <taxon>Chordata</taxon>
        <taxon>Tunicata</taxon>
        <taxon>Ascidiacea</taxon>
        <taxon>Phlebobranchia</taxon>
        <taxon>Cionidae</taxon>
        <taxon>Ciona</taxon>
    </lineage>
</organism>
<proteinExistence type="predicted"/>
<feature type="compositionally biased region" description="Low complexity" evidence="1">
    <location>
        <begin position="22"/>
        <end position="36"/>
    </location>
</feature>
<sequence length="125" mass="14125">YGLSEKSITSPSHVSQQFSHIRSSPSSRHGNNSSSHIDISGLVHFQQKHCVPKESRSVQTDLLGKTIDQLIQVNSGQASEKNKKHDELARLNNDLEYRLKETNTLALQYKDKLTRCLQVSQELLI</sequence>